<dbReference type="EMBL" id="DWYZ01000059">
    <property type="protein sequence ID" value="HJB27643.1"/>
    <property type="molecule type" value="Genomic_DNA"/>
</dbReference>
<dbReference type="Pfam" id="PF13692">
    <property type="entry name" value="Glyco_trans_1_4"/>
    <property type="match status" value="1"/>
</dbReference>
<proteinExistence type="predicted"/>
<evidence type="ECO:0000313" key="2">
    <source>
        <dbReference type="EMBL" id="HJB27643.1"/>
    </source>
</evidence>
<protein>
    <submittedName>
        <fullName evidence="2">GT4 family glycosyltransferase PelF</fullName>
    </submittedName>
</protein>
<dbReference type="PANTHER" id="PTHR12526">
    <property type="entry name" value="GLYCOSYLTRANSFERASE"/>
    <property type="match status" value="1"/>
</dbReference>
<organism evidence="2 3">
    <name type="scientific">Candidatus Blautia faecavium</name>
    <dbReference type="NCBI Taxonomy" id="2838487"/>
    <lineage>
        <taxon>Bacteria</taxon>
        <taxon>Bacillati</taxon>
        <taxon>Bacillota</taxon>
        <taxon>Clostridia</taxon>
        <taxon>Lachnospirales</taxon>
        <taxon>Lachnospiraceae</taxon>
        <taxon>Blautia</taxon>
    </lineage>
</organism>
<feature type="domain" description="DUF3492" evidence="1">
    <location>
        <begin position="1"/>
        <end position="259"/>
    </location>
</feature>
<dbReference type="SUPFAM" id="SSF53756">
    <property type="entry name" value="UDP-Glycosyltransferase/glycogen phosphorylase"/>
    <property type="match status" value="1"/>
</dbReference>
<dbReference type="PANTHER" id="PTHR12526:SF608">
    <property type="entry name" value="PELF"/>
    <property type="match status" value="1"/>
</dbReference>
<dbReference type="InterPro" id="IPR047691">
    <property type="entry name" value="PelF-like"/>
</dbReference>
<reference evidence="2" key="2">
    <citation type="submission" date="2021-04" db="EMBL/GenBank/DDBJ databases">
        <authorList>
            <person name="Gilroy R."/>
        </authorList>
    </citation>
    <scope>NUCLEOTIDE SEQUENCE</scope>
    <source>
        <strain evidence="2">ChiSjej1B19-5720</strain>
    </source>
</reference>
<accession>A0A9D2RUX3</accession>
<evidence type="ECO:0000313" key="3">
    <source>
        <dbReference type="Proteomes" id="UP000823842"/>
    </source>
</evidence>
<dbReference type="Pfam" id="PF11997">
    <property type="entry name" value="DUF3492"/>
    <property type="match status" value="1"/>
</dbReference>
<dbReference type="NCBIfam" id="NF038011">
    <property type="entry name" value="PelF"/>
    <property type="match status" value="1"/>
</dbReference>
<comment type="caution">
    <text evidence="2">The sequence shown here is derived from an EMBL/GenBank/DDBJ whole genome shotgun (WGS) entry which is preliminary data.</text>
</comment>
<dbReference type="Proteomes" id="UP000823842">
    <property type="component" value="Unassembled WGS sequence"/>
</dbReference>
<dbReference type="AlphaFoldDB" id="A0A9D2RUX3"/>
<dbReference type="InterPro" id="IPR022622">
    <property type="entry name" value="DUF3492"/>
</dbReference>
<evidence type="ECO:0000259" key="1">
    <source>
        <dbReference type="Pfam" id="PF11997"/>
    </source>
</evidence>
<gene>
    <name evidence="2" type="primary">pelF</name>
    <name evidence="2" type="ORF">IAA06_02485</name>
</gene>
<reference evidence="2" key="1">
    <citation type="journal article" date="2021" name="PeerJ">
        <title>Extensive microbial diversity within the chicken gut microbiome revealed by metagenomics and culture.</title>
        <authorList>
            <person name="Gilroy R."/>
            <person name="Ravi A."/>
            <person name="Getino M."/>
            <person name="Pursley I."/>
            <person name="Horton D.L."/>
            <person name="Alikhan N.F."/>
            <person name="Baker D."/>
            <person name="Gharbi K."/>
            <person name="Hall N."/>
            <person name="Watson M."/>
            <person name="Adriaenssens E.M."/>
            <person name="Foster-Nyarko E."/>
            <person name="Jarju S."/>
            <person name="Secka A."/>
            <person name="Antonio M."/>
            <person name="Oren A."/>
            <person name="Chaudhuri R.R."/>
            <person name="La Ragione R."/>
            <person name="Hildebrand F."/>
            <person name="Pallen M.J."/>
        </authorList>
    </citation>
    <scope>NUCLEOTIDE SEQUENCE</scope>
    <source>
        <strain evidence="2">ChiSjej1B19-5720</strain>
    </source>
</reference>
<name>A0A9D2RUX3_9FIRM</name>
<dbReference type="Gene3D" id="3.40.50.2000">
    <property type="entry name" value="Glycogen Phosphorylase B"/>
    <property type="match status" value="2"/>
</dbReference>
<sequence>MRICLLAEGCYPYVAGGVSSWIQMLINGLPEHEFVIFAIGAEKKMKGQYKYDIPPNVVEIEEHFLDEYFEANSAREKKIKITDKEKQALTHLLLGEETEWDRLFRLFGPESRVKANEFLSSDAFMDIIFEISEKKYYHTPFKDTFWTVRSMLAPVLNLLKCRPPEADIYHSVSTGYAGVMGSLFRFVSGKPFIVTEHGIYSREREEEILKADWVDTYYKQTWIDFFNSMCRAAYYYGDRIISLFHGARKMQIYLGADPERCGVIPNGINLERFAHVPEVSLAPHPLAVGAIIRVVPIKDIKTMIQSFALVKAQRPDAVLYLIGPYDESPEYYQECREMIKTLDCRDIEFVGRVNVAEWMERLDMVILTSVSEGQPFVLLEAMAARRPVLATNVGSCKEVIEGYQDEFGPAGVVVPVMNPPQIAAGILKIGSTPEKMREYAREGYARVSKYYRDTDFLEAYRNLYEEVTGKWQE</sequence>